<sequence>MIAVGCENGQDKKESLSEISDINPPASGFDSINSDPKAIAWADATMKAMGGRKKWDNTRYLAWNFFDRRDLIWDKYTGNVRIEVPQDSIIYLTNINDNTGKVRIKGRQVQESDSIKNLMKRAKSIWINDSYWLVMPFKLKDSGVTLNYLREDTTLIGAQSHVLGLTFNEVGDTPNNGYEIYITKSDSLVKQWAFFGNAAQDSASAIWPWDNYQNYNGLLLSADRSDGLGPHDVQVYESLSEEAFTDFDWKMTE</sequence>
<evidence type="ECO:0000313" key="3">
    <source>
        <dbReference type="Proteomes" id="UP000662783"/>
    </source>
</evidence>
<dbReference type="KEGG" id="fuv:JR347_03730"/>
<dbReference type="Proteomes" id="UP000662783">
    <property type="component" value="Chromosome"/>
</dbReference>
<accession>A0A974WK74</accession>
<name>A0A974WK74_9BACT</name>
<reference evidence="2" key="1">
    <citation type="submission" date="2021-02" db="EMBL/GenBank/DDBJ databases">
        <title>Fulvivirga sp. S481 isolated from sea water.</title>
        <authorList>
            <person name="Bae S.S."/>
            <person name="Baek K."/>
        </authorList>
    </citation>
    <scope>NUCLEOTIDE SEQUENCE</scope>
    <source>
        <strain evidence="2">S481</strain>
    </source>
</reference>
<evidence type="ECO:0000256" key="1">
    <source>
        <dbReference type="SAM" id="MobiDB-lite"/>
    </source>
</evidence>
<organism evidence="2 3">
    <name type="scientific">Fulvivirga lutea</name>
    <dbReference type="NCBI Taxonomy" id="2810512"/>
    <lineage>
        <taxon>Bacteria</taxon>
        <taxon>Pseudomonadati</taxon>
        <taxon>Bacteroidota</taxon>
        <taxon>Cytophagia</taxon>
        <taxon>Cytophagales</taxon>
        <taxon>Fulvivirgaceae</taxon>
        <taxon>Fulvivirga</taxon>
    </lineage>
</organism>
<proteinExistence type="predicted"/>
<keyword evidence="3" id="KW-1185">Reference proteome</keyword>
<dbReference type="AlphaFoldDB" id="A0A974WK74"/>
<dbReference type="EMBL" id="CP070608">
    <property type="protein sequence ID" value="QSE99323.1"/>
    <property type="molecule type" value="Genomic_DNA"/>
</dbReference>
<protein>
    <submittedName>
        <fullName evidence="2">Uncharacterized protein</fullName>
    </submittedName>
</protein>
<gene>
    <name evidence="2" type="ORF">JR347_03730</name>
</gene>
<feature type="region of interest" description="Disordered" evidence="1">
    <location>
        <begin position="1"/>
        <end position="20"/>
    </location>
</feature>
<evidence type="ECO:0000313" key="2">
    <source>
        <dbReference type="EMBL" id="QSE99323.1"/>
    </source>
</evidence>